<organism evidence="1 2">
    <name type="scientific">Durusdinium trenchii</name>
    <dbReference type="NCBI Taxonomy" id="1381693"/>
    <lineage>
        <taxon>Eukaryota</taxon>
        <taxon>Sar</taxon>
        <taxon>Alveolata</taxon>
        <taxon>Dinophyceae</taxon>
        <taxon>Suessiales</taxon>
        <taxon>Symbiodiniaceae</taxon>
        <taxon>Durusdinium</taxon>
    </lineage>
</organism>
<name>A0ABP0RRF0_9DINO</name>
<keyword evidence="2" id="KW-1185">Reference proteome</keyword>
<protein>
    <submittedName>
        <fullName evidence="1">Uncharacterized protein</fullName>
    </submittedName>
</protein>
<proteinExistence type="predicted"/>
<reference evidence="1 2" key="1">
    <citation type="submission" date="2024-02" db="EMBL/GenBank/DDBJ databases">
        <authorList>
            <person name="Chen Y."/>
            <person name="Shah S."/>
            <person name="Dougan E. K."/>
            <person name="Thang M."/>
            <person name="Chan C."/>
        </authorList>
    </citation>
    <scope>NUCLEOTIDE SEQUENCE [LARGE SCALE GENOMIC DNA]</scope>
</reference>
<comment type="caution">
    <text evidence="1">The sequence shown here is derived from an EMBL/GenBank/DDBJ whole genome shotgun (WGS) entry which is preliminary data.</text>
</comment>
<dbReference type="Proteomes" id="UP001642484">
    <property type="component" value="Unassembled WGS sequence"/>
</dbReference>
<sequence length="348" mass="36838">MVDCVKHTVLACCLQAVGPLSGKCEGVSFQMEATQLSASNLDSCGINGAEYNVKYCSDQDEFVVQITKPMQLDVTLKRTSCTGMFGVTPPSLVSAPVVPLKPSLLATGTECTGTGKLPTTKKCYEGNLLVETFKVELLESDGTSGSLDMEAIGPLSGKCEGVSFQMDGMQLSASNLASCGITGAEYDVKYCSDQDEFVVQITKPMQLDVVLQSHACAASLAAVTPPVVAIPPAALVAQEEQRFCSGAGSLPKGTSCYRGSWLVEDFYVKVKSYSSTSGRVDVTASGPKKGHCYGVSYRKSGQNIYLNYAKCGFNNLSFSVQYCSNQNAVKVHISAPVIGDVMLSRSGC</sequence>
<dbReference type="EMBL" id="CAXAMN010026273">
    <property type="protein sequence ID" value="CAK9101786.1"/>
    <property type="molecule type" value="Genomic_DNA"/>
</dbReference>
<evidence type="ECO:0000313" key="2">
    <source>
        <dbReference type="Proteomes" id="UP001642484"/>
    </source>
</evidence>
<gene>
    <name evidence="1" type="ORF">CCMP2556_LOCUS47970</name>
</gene>
<evidence type="ECO:0000313" key="1">
    <source>
        <dbReference type="EMBL" id="CAK9101786.1"/>
    </source>
</evidence>
<accession>A0ABP0RRF0</accession>